<feature type="transmembrane region" description="Helical" evidence="1">
    <location>
        <begin position="36"/>
        <end position="57"/>
    </location>
</feature>
<dbReference type="AlphaFoldDB" id="X1MTI1"/>
<keyword evidence="1" id="KW-0812">Transmembrane</keyword>
<protein>
    <recommendedName>
        <fullName evidence="3">PEGA domain-containing protein</fullName>
    </recommendedName>
</protein>
<keyword evidence="1" id="KW-1133">Transmembrane helix</keyword>
<feature type="transmembrane region" description="Helical" evidence="1">
    <location>
        <begin position="6"/>
        <end position="24"/>
    </location>
</feature>
<sequence>MANPILQIVGIIGASAFTYFFNRLWRRKIPGEKTPWGRLTVALVIGGLCGLISFIVYSQAKIVVSSNFESKIYLNGDHKGTVTDKEELFLRTSIGTHCIRAHYAGSDRPEFYRPNVKKIDIISLRDLGKALLGEGFRVRVELKRGEGIITPLVR</sequence>
<feature type="non-terminal residue" evidence="2">
    <location>
        <position position="154"/>
    </location>
</feature>
<reference evidence="2" key="1">
    <citation type="journal article" date="2014" name="Front. Microbiol.">
        <title>High frequency of phylogenetically diverse reductive dehalogenase-homologous genes in deep subseafloor sedimentary metagenomes.</title>
        <authorList>
            <person name="Kawai M."/>
            <person name="Futagami T."/>
            <person name="Toyoda A."/>
            <person name="Takaki Y."/>
            <person name="Nishi S."/>
            <person name="Hori S."/>
            <person name="Arai W."/>
            <person name="Tsubouchi T."/>
            <person name="Morono Y."/>
            <person name="Uchiyama I."/>
            <person name="Ito T."/>
            <person name="Fujiyama A."/>
            <person name="Inagaki F."/>
            <person name="Takami H."/>
        </authorList>
    </citation>
    <scope>NUCLEOTIDE SEQUENCE</scope>
    <source>
        <strain evidence="2">Expedition CK06-06</strain>
    </source>
</reference>
<accession>X1MTI1</accession>
<evidence type="ECO:0000256" key="1">
    <source>
        <dbReference type="SAM" id="Phobius"/>
    </source>
</evidence>
<proteinExistence type="predicted"/>
<name>X1MTI1_9ZZZZ</name>
<evidence type="ECO:0008006" key="3">
    <source>
        <dbReference type="Google" id="ProtNLM"/>
    </source>
</evidence>
<organism evidence="2">
    <name type="scientific">marine sediment metagenome</name>
    <dbReference type="NCBI Taxonomy" id="412755"/>
    <lineage>
        <taxon>unclassified sequences</taxon>
        <taxon>metagenomes</taxon>
        <taxon>ecological metagenomes</taxon>
    </lineage>
</organism>
<comment type="caution">
    <text evidence="2">The sequence shown here is derived from an EMBL/GenBank/DDBJ whole genome shotgun (WGS) entry which is preliminary data.</text>
</comment>
<dbReference type="EMBL" id="BARV01011583">
    <property type="protein sequence ID" value="GAI09714.1"/>
    <property type="molecule type" value="Genomic_DNA"/>
</dbReference>
<gene>
    <name evidence="2" type="ORF">S06H3_21894</name>
</gene>
<evidence type="ECO:0000313" key="2">
    <source>
        <dbReference type="EMBL" id="GAI09714.1"/>
    </source>
</evidence>
<keyword evidence="1" id="KW-0472">Membrane</keyword>